<protein>
    <recommendedName>
        <fullName evidence="5">EF-hand domain-containing protein</fullName>
    </recommendedName>
</protein>
<dbReference type="PROSITE" id="PS50222">
    <property type="entry name" value="EF_HAND_2"/>
    <property type="match status" value="2"/>
</dbReference>
<comment type="caution">
    <text evidence="6">The sequence shown here is derived from an EMBL/GenBank/DDBJ whole genome shotgun (WGS) entry which is preliminary data.</text>
</comment>
<dbReference type="Pfam" id="PF13405">
    <property type="entry name" value="EF-hand_6"/>
    <property type="match status" value="1"/>
</dbReference>
<reference evidence="6 7" key="1">
    <citation type="journal article" date="2020" name="IScience">
        <title>Genome Sequencing of the Endangered Kingdonia uniflora (Circaeasteraceae, Ranunculales) Reveals Potential Mechanisms of Evolutionary Specialization.</title>
        <authorList>
            <person name="Sun Y."/>
            <person name="Deng T."/>
            <person name="Zhang A."/>
            <person name="Moore M.J."/>
            <person name="Landis J.B."/>
            <person name="Lin N."/>
            <person name="Zhang H."/>
            <person name="Zhang X."/>
            <person name="Huang J."/>
            <person name="Zhang X."/>
            <person name="Sun H."/>
            <person name="Wang H."/>
        </authorList>
    </citation>
    <scope>NUCLEOTIDE SEQUENCE [LARGE SCALE GENOMIC DNA]</scope>
    <source>
        <strain evidence="6">TB1705</strain>
        <tissue evidence="6">Leaf</tissue>
    </source>
</reference>
<organism evidence="6 7">
    <name type="scientific">Kingdonia uniflora</name>
    <dbReference type="NCBI Taxonomy" id="39325"/>
    <lineage>
        <taxon>Eukaryota</taxon>
        <taxon>Viridiplantae</taxon>
        <taxon>Streptophyta</taxon>
        <taxon>Embryophyta</taxon>
        <taxon>Tracheophyta</taxon>
        <taxon>Spermatophyta</taxon>
        <taxon>Magnoliopsida</taxon>
        <taxon>Ranunculales</taxon>
        <taxon>Circaeasteraceae</taxon>
        <taxon>Kingdonia</taxon>
    </lineage>
</organism>
<dbReference type="OrthoDB" id="444540at2759"/>
<evidence type="ECO:0000256" key="3">
    <source>
        <dbReference type="SAM" id="MobiDB-lite"/>
    </source>
</evidence>
<dbReference type="EMBL" id="JACGCM010000455">
    <property type="protein sequence ID" value="KAF6171795.1"/>
    <property type="molecule type" value="Genomic_DNA"/>
</dbReference>
<feature type="compositionally biased region" description="Basic and acidic residues" evidence="3">
    <location>
        <begin position="206"/>
        <end position="227"/>
    </location>
</feature>
<gene>
    <name evidence="6" type="ORF">GIB67_007316</name>
</gene>
<keyword evidence="1" id="KW-0677">Repeat</keyword>
<evidence type="ECO:0000256" key="2">
    <source>
        <dbReference type="ARBA" id="ARBA00022837"/>
    </source>
</evidence>
<dbReference type="SMART" id="SM00054">
    <property type="entry name" value="EFh"/>
    <property type="match status" value="3"/>
</dbReference>
<keyword evidence="4" id="KW-1133">Transmembrane helix</keyword>
<dbReference type="PANTHER" id="PTHR23048:SF0">
    <property type="entry name" value="CALMODULIN LIKE 3"/>
    <property type="match status" value="1"/>
</dbReference>
<dbReference type="InterPro" id="IPR011992">
    <property type="entry name" value="EF-hand-dom_pair"/>
</dbReference>
<keyword evidence="7" id="KW-1185">Reference proteome</keyword>
<feature type="region of interest" description="Disordered" evidence="3">
    <location>
        <begin position="206"/>
        <end position="270"/>
    </location>
</feature>
<dbReference type="FunFam" id="1.10.238.10:FF:000001">
    <property type="entry name" value="Calmodulin 1"/>
    <property type="match status" value="1"/>
</dbReference>
<feature type="transmembrane region" description="Helical" evidence="4">
    <location>
        <begin position="25"/>
        <end position="45"/>
    </location>
</feature>
<dbReference type="Gene3D" id="1.10.238.10">
    <property type="entry name" value="EF-hand"/>
    <property type="match status" value="1"/>
</dbReference>
<dbReference type="GO" id="GO:0005509">
    <property type="term" value="F:calcium ion binding"/>
    <property type="evidence" value="ECO:0007669"/>
    <property type="project" value="InterPro"/>
</dbReference>
<keyword evidence="4" id="KW-0812">Transmembrane</keyword>
<dbReference type="Proteomes" id="UP000541444">
    <property type="component" value="Unassembled WGS sequence"/>
</dbReference>
<evidence type="ECO:0000259" key="5">
    <source>
        <dbReference type="PROSITE" id="PS50222"/>
    </source>
</evidence>
<evidence type="ECO:0000256" key="4">
    <source>
        <dbReference type="SAM" id="Phobius"/>
    </source>
</evidence>
<feature type="domain" description="EF-hand" evidence="5">
    <location>
        <begin position="80"/>
        <end position="115"/>
    </location>
</feature>
<dbReference type="Pfam" id="PF13499">
    <property type="entry name" value="EF-hand_7"/>
    <property type="match status" value="1"/>
</dbReference>
<feature type="compositionally biased region" description="Acidic residues" evidence="3">
    <location>
        <begin position="243"/>
        <end position="270"/>
    </location>
</feature>
<dbReference type="SUPFAM" id="SSF47473">
    <property type="entry name" value="EF-hand"/>
    <property type="match status" value="1"/>
</dbReference>
<feature type="domain" description="EF-hand" evidence="5">
    <location>
        <begin position="152"/>
        <end position="187"/>
    </location>
</feature>
<dbReference type="PROSITE" id="PS00018">
    <property type="entry name" value="EF_HAND_1"/>
    <property type="match status" value="3"/>
</dbReference>
<evidence type="ECO:0000313" key="6">
    <source>
        <dbReference type="EMBL" id="KAF6171795.1"/>
    </source>
</evidence>
<name>A0A7J7NX70_9MAGN</name>
<dbReference type="GO" id="GO:0016460">
    <property type="term" value="C:myosin II complex"/>
    <property type="evidence" value="ECO:0007669"/>
    <property type="project" value="TreeGrafter"/>
</dbReference>
<evidence type="ECO:0000313" key="7">
    <source>
        <dbReference type="Proteomes" id="UP000541444"/>
    </source>
</evidence>
<dbReference type="InterPro" id="IPR002048">
    <property type="entry name" value="EF_hand_dom"/>
</dbReference>
<evidence type="ECO:0000256" key="1">
    <source>
        <dbReference type="ARBA" id="ARBA00022737"/>
    </source>
</evidence>
<dbReference type="PANTHER" id="PTHR23048">
    <property type="entry name" value="MYOSIN LIGHT CHAIN 1, 3"/>
    <property type="match status" value="1"/>
</dbReference>
<dbReference type="InterPro" id="IPR050230">
    <property type="entry name" value="CALM/Myosin/TropC-like"/>
</dbReference>
<dbReference type="InterPro" id="IPR018247">
    <property type="entry name" value="EF_Hand_1_Ca_BS"/>
</dbReference>
<accession>A0A7J7NX70</accession>
<keyword evidence="4" id="KW-0472">Membrane</keyword>
<proteinExistence type="predicted"/>
<sequence>MEGWVIAETGAPSEEEKKKSKHKGLLRFSFVGVGASVAVMIAAIICKETETGVAQAIIRFVVDFKRDPWPKVVAENFSVEEVVGIKESFQLMDVNNNGKITLGEIKVGLGKIGHNVPDVDLQMLMEADDVDGNRTLDFGEYVAVAIHLRKIGNDEYLHKAFTFFDKNKSGYIEIEELRDSLAYEVDTNNEEVITAIIHDVNTKKFDSDEERLHDGHREKEPKDHAESGADSGGSLKVGPEKEGESEEDVSQDVSEEGSDYESEEEEEYEV</sequence>
<dbReference type="AlphaFoldDB" id="A0A7J7NX70"/>
<keyword evidence="2" id="KW-0106">Calcium</keyword>